<protein>
    <submittedName>
        <fullName evidence="2">Uncharacterized protein</fullName>
    </submittedName>
</protein>
<proteinExistence type="predicted"/>
<gene>
    <name evidence="2" type="ORF">FY550_00715</name>
</gene>
<evidence type="ECO:0000313" key="2">
    <source>
        <dbReference type="EMBL" id="QEL09795.1"/>
    </source>
</evidence>
<organism evidence="2 3">
    <name type="scientific">Kushneria phosphatilytica</name>
    <dbReference type="NCBI Taxonomy" id="657387"/>
    <lineage>
        <taxon>Bacteria</taxon>
        <taxon>Pseudomonadati</taxon>
        <taxon>Pseudomonadota</taxon>
        <taxon>Gammaproteobacteria</taxon>
        <taxon>Oceanospirillales</taxon>
        <taxon>Halomonadaceae</taxon>
        <taxon>Kushneria</taxon>
    </lineage>
</organism>
<feature type="compositionally biased region" description="Basic and acidic residues" evidence="1">
    <location>
        <begin position="68"/>
        <end position="81"/>
    </location>
</feature>
<dbReference type="EMBL" id="CP043420">
    <property type="protein sequence ID" value="QEL09795.1"/>
    <property type="molecule type" value="Genomic_DNA"/>
</dbReference>
<dbReference type="Proteomes" id="UP000322553">
    <property type="component" value="Chromosome"/>
</dbReference>
<sequence>MRPFDLLTLTIVLCALAIVIARPGPEGGGIVSDVMTDMQLRYPESSSQQPLMTLNDEAHDSVARHESAGYATRHDPTRHLNSDIPGALPRQGNGGMAGDDDAPGQRWQFPEQSQPALLNYPSYTRTYSF</sequence>
<accession>A0A1S1NSV3</accession>
<name>A0A1S1NSV3_9GAMM</name>
<evidence type="ECO:0000313" key="3">
    <source>
        <dbReference type="Proteomes" id="UP000322553"/>
    </source>
</evidence>
<reference evidence="2 3" key="1">
    <citation type="submission" date="2019-08" db="EMBL/GenBank/DDBJ databases">
        <title>Complete genome sequence of Kushneria sp. YCWA18, a halophilic phosphate-solubilizing bacterium isolated from Daqiao saltern in China.</title>
        <authorList>
            <person name="Du G.-X."/>
            <person name="Qu L.-Y."/>
        </authorList>
    </citation>
    <scope>NUCLEOTIDE SEQUENCE [LARGE SCALE GENOMIC DNA]</scope>
    <source>
        <strain evidence="2 3">YCWA18</strain>
    </source>
</reference>
<feature type="region of interest" description="Disordered" evidence="1">
    <location>
        <begin position="68"/>
        <end position="115"/>
    </location>
</feature>
<dbReference type="AlphaFoldDB" id="A0A1S1NSV3"/>
<dbReference type="RefSeq" id="WP_070980627.1">
    <property type="nucleotide sequence ID" value="NZ_CP043420.1"/>
</dbReference>
<keyword evidence="3" id="KW-1185">Reference proteome</keyword>
<dbReference type="KEGG" id="kuy:FY550_00715"/>
<dbReference type="OrthoDB" id="6183164at2"/>
<dbReference type="STRING" id="657387.BH688_13740"/>
<evidence type="ECO:0000256" key="1">
    <source>
        <dbReference type="SAM" id="MobiDB-lite"/>
    </source>
</evidence>